<dbReference type="InterPro" id="IPR050764">
    <property type="entry name" value="CbbQ/NirQ/NorQ/GpvN"/>
</dbReference>
<name>A0ABS7MEM7_9SPHN</name>
<dbReference type="PANTHER" id="PTHR42759:SF1">
    <property type="entry name" value="MAGNESIUM-CHELATASE SUBUNIT CHLD"/>
    <property type="match status" value="1"/>
</dbReference>
<dbReference type="EMBL" id="JAILXK010000002">
    <property type="protein sequence ID" value="MBY4637499.1"/>
    <property type="molecule type" value="Genomic_DNA"/>
</dbReference>
<dbReference type="InterPro" id="IPR011703">
    <property type="entry name" value="ATPase_AAA-3"/>
</dbReference>
<dbReference type="SMART" id="SM00382">
    <property type="entry name" value="AAA"/>
    <property type="match status" value="1"/>
</dbReference>
<dbReference type="Pfam" id="PF17863">
    <property type="entry name" value="AAA_lid_2"/>
    <property type="match status" value="1"/>
</dbReference>
<dbReference type="CDD" id="cd00009">
    <property type="entry name" value="AAA"/>
    <property type="match status" value="1"/>
</dbReference>
<dbReference type="InterPro" id="IPR041628">
    <property type="entry name" value="ChlI/MoxR_AAA_lid"/>
</dbReference>
<accession>A0ABS7MEM7</accession>
<sequence>MPSERTFSVTANPIERVQALGAAIDAEVAKAVFGQHDLTRMVTIALLAGGHVLLEGPPGTAKTLLAQAFARAVGLDFGRIQFTPDLMPGDILGSNLFNFQTSSFTLTKGPIFTELLLADEINRTPPKTQAALLEAMQERRVTINGEPHAMSPRFTVLATQNPIEQQGVYPLPEAQLDRFLFKLVVDYPDADEERRIVADHGGRFKSPAVADFAVERIADAKVIADAIDAIASVRLAEEIVDYIVRLVRATRESADLECGASPRAATLLARAACAAAALDGRDYAIPDDVQRLAAGVLRHRVILSAAAEIEGRSVEQIVAALLEHEEVPR</sequence>
<reference evidence="2" key="1">
    <citation type="submission" date="2021-08" db="EMBL/GenBank/DDBJ databases">
        <title>Sphingopyxis panaciterrulae sp. nov., isolated from the surface water of the Yellow Sea.</title>
        <authorList>
            <person name="Gao Z."/>
            <person name="Zhang D."/>
            <person name="Zhang A."/>
        </authorList>
    </citation>
    <scope>NUCLEOTIDE SEQUENCE</scope>
    <source>
        <strain evidence="2">XHP0097</strain>
    </source>
</reference>
<organism evidence="2 3">
    <name type="scientific">Sphingopyxis jiangsuensis</name>
    <dbReference type="NCBI Taxonomy" id="2871171"/>
    <lineage>
        <taxon>Bacteria</taxon>
        <taxon>Pseudomonadati</taxon>
        <taxon>Pseudomonadota</taxon>
        <taxon>Alphaproteobacteria</taxon>
        <taxon>Sphingomonadales</taxon>
        <taxon>Sphingomonadaceae</taxon>
        <taxon>Sphingopyxis</taxon>
    </lineage>
</organism>
<dbReference type="PIRSF" id="PIRSF002849">
    <property type="entry name" value="AAA_ATPase_chaperone_MoxR_prd"/>
    <property type="match status" value="1"/>
</dbReference>
<gene>
    <name evidence="2" type="ORF">K5P26_10135</name>
</gene>
<dbReference type="Gene3D" id="3.40.50.300">
    <property type="entry name" value="P-loop containing nucleotide triphosphate hydrolases"/>
    <property type="match status" value="1"/>
</dbReference>
<feature type="domain" description="AAA+ ATPase" evidence="1">
    <location>
        <begin position="48"/>
        <end position="189"/>
    </location>
</feature>
<dbReference type="InterPro" id="IPR027417">
    <property type="entry name" value="P-loop_NTPase"/>
</dbReference>
<proteinExistence type="predicted"/>
<evidence type="ECO:0000313" key="2">
    <source>
        <dbReference type="EMBL" id="MBY4637499.1"/>
    </source>
</evidence>
<comment type="caution">
    <text evidence="2">The sequence shown here is derived from an EMBL/GenBank/DDBJ whole genome shotgun (WGS) entry which is preliminary data.</text>
</comment>
<evidence type="ECO:0000313" key="3">
    <source>
        <dbReference type="Proteomes" id="UP001166571"/>
    </source>
</evidence>
<keyword evidence="3" id="KW-1185">Reference proteome</keyword>
<evidence type="ECO:0000259" key="1">
    <source>
        <dbReference type="SMART" id="SM00382"/>
    </source>
</evidence>
<dbReference type="PANTHER" id="PTHR42759">
    <property type="entry name" value="MOXR FAMILY PROTEIN"/>
    <property type="match status" value="1"/>
</dbReference>
<dbReference type="Gene3D" id="1.10.8.80">
    <property type="entry name" value="Magnesium chelatase subunit I, C-Terminal domain"/>
    <property type="match status" value="1"/>
</dbReference>
<dbReference type="Proteomes" id="UP001166571">
    <property type="component" value="Unassembled WGS sequence"/>
</dbReference>
<dbReference type="InterPro" id="IPR003593">
    <property type="entry name" value="AAA+_ATPase"/>
</dbReference>
<dbReference type="SUPFAM" id="SSF52540">
    <property type="entry name" value="P-loop containing nucleoside triphosphate hydrolases"/>
    <property type="match status" value="1"/>
</dbReference>
<protein>
    <submittedName>
        <fullName evidence="2">MoxR family ATPase</fullName>
    </submittedName>
</protein>
<dbReference type="Pfam" id="PF07726">
    <property type="entry name" value="AAA_3"/>
    <property type="match status" value="1"/>
</dbReference>